<feature type="transmembrane region" description="Helical" evidence="1">
    <location>
        <begin position="7"/>
        <end position="27"/>
    </location>
</feature>
<feature type="transmembrane region" description="Helical" evidence="1">
    <location>
        <begin position="69"/>
        <end position="87"/>
    </location>
</feature>
<comment type="caution">
    <text evidence="2">The sequence shown here is derived from an EMBL/GenBank/DDBJ whole genome shotgun (WGS) entry which is preliminary data.</text>
</comment>
<keyword evidence="3" id="KW-1185">Reference proteome</keyword>
<reference evidence="2 3" key="1">
    <citation type="submission" date="2021-06" db="EMBL/GenBank/DDBJ databases">
        <title>Bacillus sp. RD4P76, an endophyte from a halophyte.</title>
        <authorList>
            <person name="Sun J.-Q."/>
        </authorList>
    </citation>
    <scope>NUCLEOTIDE SEQUENCE [LARGE SCALE GENOMIC DNA]</scope>
    <source>
        <strain evidence="2 3">CGMCC 1.15917</strain>
    </source>
</reference>
<dbReference type="Proteomes" id="UP000784880">
    <property type="component" value="Unassembled WGS sequence"/>
</dbReference>
<keyword evidence="1" id="KW-0812">Transmembrane</keyword>
<evidence type="ECO:0000313" key="2">
    <source>
        <dbReference type="EMBL" id="MBU9711387.1"/>
    </source>
</evidence>
<dbReference type="RefSeq" id="WP_217065267.1">
    <property type="nucleotide sequence ID" value="NZ_JAHQCS010000070.1"/>
</dbReference>
<feature type="transmembrane region" description="Helical" evidence="1">
    <location>
        <begin position="39"/>
        <end position="57"/>
    </location>
</feature>
<protein>
    <submittedName>
        <fullName evidence="2">Uncharacterized protein</fullName>
    </submittedName>
</protein>
<evidence type="ECO:0000313" key="3">
    <source>
        <dbReference type="Proteomes" id="UP000784880"/>
    </source>
</evidence>
<accession>A0ABS6JCI3</accession>
<evidence type="ECO:0000256" key="1">
    <source>
        <dbReference type="SAM" id="Phobius"/>
    </source>
</evidence>
<organism evidence="2 3">
    <name type="scientific">Evansella tamaricis</name>
    <dbReference type="NCBI Taxonomy" id="2069301"/>
    <lineage>
        <taxon>Bacteria</taxon>
        <taxon>Bacillati</taxon>
        <taxon>Bacillota</taxon>
        <taxon>Bacilli</taxon>
        <taxon>Bacillales</taxon>
        <taxon>Bacillaceae</taxon>
        <taxon>Evansella</taxon>
    </lineage>
</organism>
<dbReference type="EMBL" id="JAHQCS010000070">
    <property type="protein sequence ID" value="MBU9711387.1"/>
    <property type="molecule type" value="Genomic_DNA"/>
</dbReference>
<keyword evidence="1" id="KW-0472">Membrane</keyword>
<gene>
    <name evidence="2" type="ORF">KS419_06550</name>
</gene>
<proteinExistence type="predicted"/>
<sequence>MNKLLNYIGIGIFIGWCIAIFANFSIYQHTTLQITLFHPIFDAILFMGIMTAIFFGAKGLYLKKEISASVFLALLGTISITFAVLLFV</sequence>
<keyword evidence="1" id="KW-1133">Transmembrane helix</keyword>
<name>A0ABS6JCI3_9BACI</name>